<evidence type="ECO:0000256" key="2">
    <source>
        <dbReference type="ARBA" id="ARBA00023125"/>
    </source>
</evidence>
<dbReference type="InterPro" id="IPR010982">
    <property type="entry name" value="Lambda_DNA-bd_dom_sf"/>
</dbReference>
<dbReference type="OrthoDB" id="7170131at2"/>
<dbReference type="InterPro" id="IPR046335">
    <property type="entry name" value="LacI/GalR-like_sensor"/>
</dbReference>
<keyword evidence="1" id="KW-0805">Transcription regulation</keyword>
<feature type="domain" description="HTH lacI-type" evidence="5">
    <location>
        <begin position="15"/>
        <end position="71"/>
    </location>
</feature>
<feature type="region of interest" description="Disordered" evidence="4">
    <location>
        <begin position="344"/>
        <end position="364"/>
    </location>
</feature>
<reference evidence="6 7" key="1">
    <citation type="submission" date="2018-06" db="EMBL/GenBank/DDBJ databases">
        <title>Whole Genome Sequence of an efficient microsymbiont, Rhizobium tropici.</title>
        <authorList>
            <person name="Srinivasan R."/>
            <person name="Singh H.V."/>
            <person name="Srivastava R."/>
            <person name="Kumari B."/>
            <person name="Radhakrishna A."/>
        </authorList>
    </citation>
    <scope>NUCLEOTIDE SEQUENCE [LARGE SCALE GENOMIC DNA]</scope>
    <source>
        <strain evidence="6 7">IGFRI Rhizo-19</strain>
    </source>
</reference>
<accession>A0A329YEC8</accession>
<dbReference type="Pfam" id="PF00356">
    <property type="entry name" value="LacI"/>
    <property type="match status" value="1"/>
</dbReference>
<dbReference type="EMBL" id="QMKK01000042">
    <property type="protein sequence ID" value="RAX40454.1"/>
    <property type="molecule type" value="Genomic_DNA"/>
</dbReference>
<dbReference type="Gene3D" id="3.40.50.2300">
    <property type="match status" value="2"/>
</dbReference>
<keyword evidence="3" id="KW-0804">Transcription</keyword>
<dbReference type="PANTHER" id="PTHR30146">
    <property type="entry name" value="LACI-RELATED TRANSCRIPTIONAL REPRESSOR"/>
    <property type="match status" value="1"/>
</dbReference>
<dbReference type="Pfam" id="PF13377">
    <property type="entry name" value="Peripla_BP_3"/>
    <property type="match status" value="1"/>
</dbReference>
<dbReference type="SUPFAM" id="SSF53822">
    <property type="entry name" value="Periplasmic binding protein-like I"/>
    <property type="match status" value="1"/>
</dbReference>
<keyword evidence="2" id="KW-0238">DNA-binding</keyword>
<dbReference type="GO" id="GO:0003700">
    <property type="term" value="F:DNA-binding transcription factor activity"/>
    <property type="evidence" value="ECO:0007669"/>
    <property type="project" value="TreeGrafter"/>
</dbReference>
<name>A0A329YEC8_RHITR</name>
<dbReference type="CDD" id="cd06267">
    <property type="entry name" value="PBP1_LacI_sugar_binding-like"/>
    <property type="match status" value="1"/>
</dbReference>
<dbReference type="AlphaFoldDB" id="A0A329YEC8"/>
<evidence type="ECO:0000256" key="4">
    <source>
        <dbReference type="SAM" id="MobiDB-lite"/>
    </source>
</evidence>
<dbReference type="InterPro" id="IPR028082">
    <property type="entry name" value="Peripla_BP_I"/>
</dbReference>
<dbReference type="Gene3D" id="1.10.260.40">
    <property type="entry name" value="lambda repressor-like DNA-binding domains"/>
    <property type="match status" value="1"/>
</dbReference>
<evidence type="ECO:0000256" key="3">
    <source>
        <dbReference type="ARBA" id="ARBA00023163"/>
    </source>
</evidence>
<dbReference type="InterPro" id="IPR000843">
    <property type="entry name" value="HTH_LacI"/>
</dbReference>
<evidence type="ECO:0000256" key="1">
    <source>
        <dbReference type="ARBA" id="ARBA00023015"/>
    </source>
</evidence>
<evidence type="ECO:0000313" key="6">
    <source>
        <dbReference type="EMBL" id="RAX40454.1"/>
    </source>
</evidence>
<dbReference type="Proteomes" id="UP000251205">
    <property type="component" value="Unassembled WGS sequence"/>
</dbReference>
<dbReference type="RefSeq" id="WP_112343054.1">
    <property type="nucleotide sequence ID" value="NZ_QMKK01000042.1"/>
</dbReference>
<dbReference type="GO" id="GO:0000976">
    <property type="term" value="F:transcription cis-regulatory region binding"/>
    <property type="evidence" value="ECO:0007669"/>
    <property type="project" value="TreeGrafter"/>
</dbReference>
<dbReference type="PANTHER" id="PTHR30146:SF155">
    <property type="entry name" value="ALANINE RACEMASE"/>
    <property type="match status" value="1"/>
</dbReference>
<organism evidence="6 7">
    <name type="scientific">Rhizobium tropici</name>
    <dbReference type="NCBI Taxonomy" id="398"/>
    <lineage>
        <taxon>Bacteria</taxon>
        <taxon>Pseudomonadati</taxon>
        <taxon>Pseudomonadota</taxon>
        <taxon>Alphaproteobacteria</taxon>
        <taxon>Hyphomicrobiales</taxon>
        <taxon>Rhizobiaceae</taxon>
        <taxon>Rhizobium/Agrobacterium group</taxon>
        <taxon>Rhizobium</taxon>
    </lineage>
</organism>
<gene>
    <name evidence="6" type="ORF">DQ393_17765</name>
</gene>
<proteinExistence type="predicted"/>
<sequence>MSENPKHPGSKRPRATIVDVAKSAGVHVSTASRALSSGATHRISSKVVRKIEKVAEELGYTRNSLASSLRTQKTGTIGLVVPNLSDPLFSPIIASVEERVANEGYVTFVANSDYSAAKLRSIIERMSGQFVAGLVVASFELNDPAVDLCLELGIPTVAVLRDPRDSRISSVCMDDAAGVQAMVEHVLDLGHKDITYVTPPLAASTAQNRLAGFNAAMRLPKAADCRFEVVEARAYDVAEGERIMAHMLASGLTSTAVMAFNDLLAVGCLAAMRAAGVSCPQDISLTGVNNLPFMNMLFPPLTTLHTAGGDLGFESADLLMSLIKNGSQPVKRILLTPHPVLRGSTGPAPRASLSSDAGKTPAVV</sequence>
<evidence type="ECO:0000313" key="7">
    <source>
        <dbReference type="Proteomes" id="UP000251205"/>
    </source>
</evidence>
<dbReference type="CDD" id="cd01392">
    <property type="entry name" value="HTH_LacI"/>
    <property type="match status" value="1"/>
</dbReference>
<dbReference type="PROSITE" id="PS50932">
    <property type="entry name" value="HTH_LACI_2"/>
    <property type="match status" value="1"/>
</dbReference>
<dbReference type="SMART" id="SM00354">
    <property type="entry name" value="HTH_LACI"/>
    <property type="match status" value="1"/>
</dbReference>
<protein>
    <submittedName>
        <fullName evidence="6">LacI family transcriptional regulator</fullName>
    </submittedName>
</protein>
<comment type="caution">
    <text evidence="6">The sequence shown here is derived from an EMBL/GenBank/DDBJ whole genome shotgun (WGS) entry which is preliminary data.</text>
</comment>
<dbReference type="SUPFAM" id="SSF47413">
    <property type="entry name" value="lambda repressor-like DNA-binding domains"/>
    <property type="match status" value="1"/>
</dbReference>
<evidence type="ECO:0000259" key="5">
    <source>
        <dbReference type="PROSITE" id="PS50932"/>
    </source>
</evidence>